<dbReference type="Proteomes" id="UP000289738">
    <property type="component" value="Chromosome B03"/>
</dbReference>
<dbReference type="InterPro" id="IPR026961">
    <property type="entry name" value="PGG_dom"/>
</dbReference>
<comment type="subcellular location">
    <subcellularLocation>
        <location evidence="2">Cell membrane</location>
        <topology evidence="2">Peripheral membrane protein</topology>
        <orientation evidence="2">Cytoplasmic side</orientation>
    </subcellularLocation>
    <subcellularLocation>
        <location evidence="1">Membrane</location>
        <topology evidence="1">Multi-pass membrane protein</topology>
    </subcellularLocation>
</comment>
<evidence type="ECO:0000256" key="1">
    <source>
        <dbReference type="ARBA" id="ARBA00004141"/>
    </source>
</evidence>
<dbReference type="PANTHER" id="PTHR24186:SF46">
    <property type="entry name" value="PROTEIN ACCELERATED CELL DEATH 6-LIKE"/>
    <property type="match status" value="1"/>
</dbReference>
<dbReference type="Gene3D" id="1.25.40.20">
    <property type="entry name" value="Ankyrin repeat-containing domain"/>
    <property type="match status" value="1"/>
</dbReference>
<dbReference type="Pfam" id="PF13962">
    <property type="entry name" value="PGG"/>
    <property type="match status" value="1"/>
</dbReference>
<evidence type="ECO:0000256" key="7">
    <source>
        <dbReference type="ARBA" id="ARBA00023136"/>
    </source>
</evidence>
<evidence type="ECO:0000259" key="10">
    <source>
        <dbReference type="Pfam" id="PF13962"/>
    </source>
</evidence>
<evidence type="ECO:0000313" key="11">
    <source>
        <dbReference type="EMBL" id="RYR21552.1"/>
    </source>
</evidence>
<accession>A0A445A5D5</accession>
<keyword evidence="5 9" id="KW-1133">Transmembrane helix</keyword>
<gene>
    <name evidence="11" type="ORF">Ahy_B03g066861</name>
</gene>
<evidence type="ECO:0000256" key="2">
    <source>
        <dbReference type="ARBA" id="ARBA00004413"/>
    </source>
</evidence>
<keyword evidence="12" id="KW-1185">Reference proteome</keyword>
<feature type="transmembrane region" description="Helical" evidence="9">
    <location>
        <begin position="228"/>
        <end position="252"/>
    </location>
</feature>
<dbReference type="PROSITE" id="PS50088">
    <property type="entry name" value="ANK_REPEAT"/>
    <property type="match status" value="3"/>
</dbReference>
<dbReference type="AlphaFoldDB" id="A0A445A5D5"/>
<keyword evidence="3 9" id="KW-0812">Transmembrane</keyword>
<feature type="repeat" description="ANK" evidence="8">
    <location>
        <begin position="25"/>
        <end position="57"/>
    </location>
</feature>
<dbReference type="InterPro" id="IPR036770">
    <property type="entry name" value="Ankyrin_rpt-contain_sf"/>
</dbReference>
<keyword evidence="7 9" id="KW-0472">Membrane</keyword>
<dbReference type="STRING" id="3818.A0A445A5D5"/>
<feature type="domain" description="PGG" evidence="10">
    <location>
        <begin position="220"/>
        <end position="332"/>
    </location>
</feature>
<name>A0A445A5D5_ARAHY</name>
<proteinExistence type="predicted"/>
<comment type="caution">
    <text evidence="11">The sequence shown here is derived from an EMBL/GenBank/DDBJ whole genome shotgun (WGS) entry which is preliminary data.</text>
</comment>
<feature type="transmembrane region" description="Helical" evidence="9">
    <location>
        <begin position="309"/>
        <end position="334"/>
    </location>
</feature>
<feature type="transmembrane region" description="Helical" evidence="9">
    <location>
        <begin position="340"/>
        <end position="365"/>
    </location>
</feature>
<feature type="transmembrane region" description="Helical" evidence="9">
    <location>
        <begin position="272"/>
        <end position="297"/>
    </location>
</feature>
<dbReference type="Pfam" id="PF12796">
    <property type="entry name" value="Ank_2"/>
    <property type="match status" value="1"/>
</dbReference>
<dbReference type="PROSITE" id="PS50297">
    <property type="entry name" value="ANK_REP_REGION"/>
    <property type="match status" value="3"/>
</dbReference>
<dbReference type="GO" id="GO:0005886">
    <property type="term" value="C:plasma membrane"/>
    <property type="evidence" value="ECO:0007669"/>
    <property type="project" value="UniProtKB-SubCell"/>
</dbReference>
<evidence type="ECO:0000313" key="12">
    <source>
        <dbReference type="Proteomes" id="UP000289738"/>
    </source>
</evidence>
<organism evidence="11 12">
    <name type="scientific">Arachis hypogaea</name>
    <name type="common">Peanut</name>
    <dbReference type="NCBI Taxonomy" id="3818"/>
    <lineage>
        <taxon>Eukaryota</taxon>
        <taxon>Viridiplantae</taxon>
        <taxon>Streptophyta</taxon>
        <taxon>Embryophyta</taxon>
        <taxon>Tracheophyta</taxon>
        <taxon>Spermatophyta</taxon>
        <taxon>Magnoliopsida</taxon>
        <taxon>eudicotyledons</taxon>
        <taxon>Gunneridae</taxon>
        <taxon>Pentapetalae</taxon>
        <taxon>rosids</taxon>
        <taxon>fabids</taxon>
        <taxon>Fabales</taxon>
        <taxon>Fabaceae</taxon>
        <taxon>Papilionoideae</taxon>
        <taxon>50 kb inversion clade</taxon>
        <taxon>dalbergioids sensu lato</taxon>
        <taxon>Dalbergieae</taxon>
        <taxon>Pterocarpus clade</taxon>
        <taxon>Arachis</taxon>
    </lineage>
</organism>
<evidence type="ECO:0000256" key="4">
    <source>
        <dbReference type="ARBA" id="ARBA00022737"/>
    </source>
</evidence>
<dbReference type="EMBL" id="SDMP01000013">
    <property type="protein sequence ID" value="RYR21552.1"/>
    <property type="molecule type" value="Genomic_DNA"/>
</dbReference>
<reference evidence="11 12" key="1">
    <citation type="submission" date="2019-01" db="EMBL/GenBank/DDBJ databases">
        <title>Sequencing of cultivated peanut Arachis hypogaea provides insights into genome evolution and oil improvement.</title>
        <authorList>
            <person name="Chen X."/>
        </authorList>
    </citation>
    <scope>NUCLEOTIDE SEQUENCE [LARGE SCALE GENOMIC DNA]</scope>
    <source>
        <strain evidence="12">cv. Fuhuasheng</strain>
        <tissue evidence="11">Leaves</tissue>
    </source>
</reference>
<keyword evidence="4" id="KW-0677">Repeat</keyword>
<dbReference type="PANTHER" id="PTHR24186">
    <property type="entry name" value="PROTEIN PHOSPHATASE 1 REGULATORY SUBUNIT"/>
    <property type="match status" value="1"/>
</dbReference>
<dbReference type="OrthoDB" id="10040922at2759"/>
<evidence type="ECO:0000256" key="8">
    <source>
        <dbReference type="PROSITE-ProRule" id="PRU00023"/>
    </source>
</evidence>
<keyword evidence="6 8" id="KW-0040">ANK repeat</keyword>
<dbReference type="Pfam" id="PF00023">
    <property type="entry name" value="Ank"/>
    <property type="match status" value="1"/>
</dbReference>
<evidence type="ECO:0000256" key="6">
    <source>
        <dbReference type="ARBA" id="ARBA00023043"/>
    </source>
</evidence>
<protein>
    <recommendedName>
        <fullName evidence="10">PGG domain-containing protein</fullName>
    </recommendedName>
</protein>
<evidence type="ECO:0000256" key="5">
    <source>
        <dbReference type="ARBA" id="ARBA00022989"/>
    </source>
</evidence>
<dbReference type="InterPro" id="IPR002110">
    <property type="entry name" value="Ankyrin_rpt"/>
</dbReference>
<evidence type="ECO:0000256" key="9">
    <source>
        <dbReference type="SAM" id="Phobius"/>
    </source>
</evidence>
<feature type="repeat" description="ANK" evidence="8">
    <location>
        <begin position="95"/>
        <end position="117"/>
    </location>
</feature>
<dbReference type="SMART" id="SM00248">
    <property type="entry name" value="ANK"/>
    <property type="match status" value="4"/>
</dbReference>
<feature type="repeat" description="ANK" evidence="8">
    <location>
        <begin position="60"/>
        <end position="82"/>
    </location>
</feature>
<evidence type="ECO:0000256" key="3">
    <source>
        <dbReference type="ARBA" id="ARBA00022692"/>
    </source>
</evidence>
<sequence>MVDDTCLIEYILEKRPELIHLRDEKGSTPLHYAASIDYLKGVQILLRKSTSSNALAWNKKGHLPIHVACKKGHVDIVKELLQLEWPTSMDMFSKKGQNILHVAAKNGQDNVVRFILKEKKLLFEKHLVNERDRNGNTALHLAAKHLYPQVLLSLTRDKRVDMQIMNNQGLTAQDIVLVRSKAPLKHREYLSLMILYSAGVPQSETARSMLRRRKEPPKIDWIKDRINTLMLVAILIATVTFAAGFALPGSVYSSDDPDPNQRGMAVLVHKPMFQVFSVCNTVAMYSSTLGSFVLLWAQLGDFHLAGSAYNFALHMVAVALVTTSTAFMAAVRLVVSNVPWLANVITVIGSIFLLLIVFFYVLLIFPLGTRHPVMRHVAIILIRILIPFAGTYDKVIAKEHDSNSMQVVNKAKQQELVSD</sequence>
<dbReference type="SUPFAM" id="SSF48403">
    <property type="entry name" value="Ankyrin repeat"/>
    <property type="match status" value="1"/>
</dbReference>